<dbReference type="InterPro" id="IPR050510">
    <property type="entry name" value="Cation_transp_ATPase_P-type"/>
</dbReference>
<dbReference type="Gene3D" id="1.20.1110.10">
    <property type="entry name" value="Calcium-transporting ATPase, transmembrane domain"/>
    <property type="match status" value="1"/>
</dbReference>
<feature type="transmembrane region" description="Helical" evidence="4">
    <location>
        <begin position="228"/>
        <end position="248"/>
    </location>
</feature>
<proteinExistence type="predicted"/>
<dbReference type="InterPro" id="IPR023298">
    <property type="entry name" value="ATPase_P-typ_TM_dom_sf"/>
</dbReference>
<evidence type="ECO:0000313" key="6">
    <source>
        <dbReference type="EMBL" id="KAE8237422.1"/>
    </source>
</evidence>
<dbReference type="Pfam" id="PF00690">
    <property type="entry name" value="Cation_ATPase_N"/>
    <property type="match status" value="1"/>
</dbReference>
<feature type="compositionally biased region" description="Basic and acidic residues" evidence="3">
    <location>
        <begin position="29"/>
        <end position="45"/>
    </location>
</feature>
<accession>A0A8T8SDP4</accession>
<evidence type="ECO:0000256" key="2">
    <source>
        <dbReference type="ARBA" id="ARBA00022475"/>
    </source>
</evidence>
<dbReference type="EMBL" id="LWDD02003326">
    <property type="protein sequence ID" value="KAE8237422.1"/>
    <property type="molecule type" value="Genomic_DNA"/>
</dbReference>
<feature type="region of interest" description="Disordered" evidence="3">
    <location>
        <begin position="1"/>
        <end position="50"/>
    </location>
</feature>
<feature type="domain" description="Cation-transporting P-type ATPase N-terminal" evidence="5">
    <location>
        <begin position="144"/>
        <end position="217"/>
    </location>
</feature>
<keyword evidence="4" id="KW-0472">Membrane</keyword>
<dbReference type="PANTHER" id="PTHR43294">
    <property type="entry name" value="SODIUM/POTASSIUM-TRANSPORTING ATPASE SUBUNIT ALPHA"/>
    <property type="match status" value="1"/>
</dbReference>
<keyword evidence="2" id="KW-1003">Cell membrane</keyword>
<dbReference type="GO" id="GO:1902600">
    <property type="term" value="P:proton transmembrane transport"/>
    <property type="evidence" value="ECO:0007669"/>
    <property type="project" value="TreeGrafter"/>
</dbReference>
<dbReference type="Gene3D" id="2.70.150.10">
    <property type="entry name" value="Calcium-transporting ATPase, cytoplasmic transduction domain A"/>
    <property type="match status" value="1"/>
</dbReference>
<dbReference type="SUPFAM" id="SSF81665">
    <property type="entry name" value="Calcium ATPase, transmembrane domain M"/>
    <property type="match status" value="1"/>
</dbReference>
<dbReference type="GO" id="GO:0006883">
    <property type="term" value="P:intracellular sodium ion homeostasis"/>
    <property type="evidence" value="ECO:0007669"/>
    <property type="project" value="TreeGrafter"/>
</dbReference>
<dbReference type="SUPFAM" id="SSF81653">
    <property type="entry name" value="Calcium ATPase, transduction domain A"/>
    <property type="match status" value="1"/>
</dbReference>
<name>A0A8T8SDP4_9BASI</name>
<dbReference type="PANTHER" id="PTHR43294:SF21">
    <property type="entry name" value="CATION TRANSPORTING ATPASE"/>
    <property type="match status" value="1"/>
</dbReference>
<dbReference type="InterPro" id="IPR059000">
    <property type="entry name" value="ATPase_P-type_domA"/>
</dbReference>
<comment type="caution">
    <text evidence="6">The sequence shown here is derived from an EMBL/GenBank/DDBJ whole genome shotgun (WGS) entry which is preliminary data.</text>
</comment>
<comment type="subcellular location">
    <subcellularLocation>
        <location evidence="1">Cell membrane</location>
        <topology evidence="1">Multi-pass membrane protein</topology>
    </subcellularLocation>
</comment>
<evidence type="ECO:0000256" key="4">
    <source>
        <dbReference type="SAM" id="Phobius"/>
    </source>
</evidence>
<dbReference type="InterPro" id="IPR008250">
    <property type="entry name" value="ATPase_P-typ_transduc_dom_A_sf"/>
</dbReference>
<dbReference type="GO" id="GO:0036376">
    <property type="term" value="P:sodium ion export across plasma membrane"/>
    <property type="evidence" value="ECO:0007669"/>
    <property type="project" value="TreeGrafter"/>
</dbReference>
<keyword evidence="4" id="KW-1133">Transmembrane helix</keyword>
<evidence type="ECO:0000313" key="7">
    <source>
        <dbReference type="Proteomes" id="UP000077671"/>
    </source>
</evidence>
<sequence>MSNPLSVPTLGKNGGSSSSHQTDEPGPDIDEKMDLEKGALDEHSPNHFPASASGLGFPAGTVGAHTTFEDVEPNSHSRRLQREKTIERTYSVDGRHPPLRVPVAARLTGDFRTMSIQLSDGGLAEARDQKQDHKQALKALSELEWHMLSVDEVLSRLNASATSGLDSDQVKRRLSQYGPNKMSKPPSPWFRKIMGYIFGGFGTLLLGAAIMTMIAWKPLGGAHPPASVLALAIVLFVVNAFSACFNAWQDWSTSRVMASISGMLPSEVTVIRDGARISIPATELVPGDLVHVSLGQKMAADMRTIKLDGELKFDRSVLTGESD</sequence>
<dbReference type="Proteomes" id="UP000077671">
    <property type="component" value="Unassembled WGS sequence"/>
</dbReference>
<evidence type="ECO:0000259" key="5">
    <source>
        <dbReference type="SMART" id="SM00831"/>
    </source>
</evidence>
<dbReference type="AlphaFoldDB" id="A0A8T8SDP4"/>
<gene>
    <name evidence="6" type="ORF">A4X03_0g9123</name>
</gene>
<feature type="non-terminal residue" evidence="6">
    <location>
        <position position="323"/>
    </location>
</feature>
<dbReference type="Pfam" id="PF00122">
    <property type="entry name" value="E1-E2_ATPase"/>
    <property type="match status" value="1"/>
</dbReference>
<dbReference type="InterPro" id="IPR004014">
    <property type="entry name" value="ATPase_P-typ_cation-transptr_N"/>
</dbReference>
<organism evidence="6 7">
    <name type="scientific">Tilletia caries</name>
    <name type="common">wheat bunt fungus</name>
    <dbReference type="NCBI Taxonomy" id="13290"/>
    <lineage>
        <taxon>Eukaryota</taxon>
        <taxon>Fungi</taxon>
        <taxon>Dikarya</taxon>
        <taxon>Basidiomycota</taxon>
        <taxon>Ustilaginomycotina</taxon>
        <taxon>Exobasidiomycetes</taxon>
        <taxon>Tilletiales</taxon>
        <taxon>Tilletiaceae</taxon>
        <taxon>Tilletia</taxon>
    </lineage>
</organism>
<evidence type="ECO:0000256" key="1">
    <source>
        <dbReference type="ARBA" id="ARBA00004651"/>
    </source>
</evidence>
<dbReference type="SMART" id="SM00831">
    <property type="entry name" value="Cation_ATPase_N"/>
    <property type="match status" value="1"/>
</dbReference>
<keyword evidence="4" id="KW-0812">Transmembrane</keyword>
<dbReference type="GO" id="GO:0005391">
    <property type="term" value="F:P-type sodium:potassium-exchanging transporter activity"/>
    <property type="evidence" value="ECO:0007669"/>
    <property type="project" value="TreeGrafter"/>
</dbReference>
<dbReference type="GO" id="GO:1990573">
    <property type="term" value="P:potassium ion import across plasma membrane"/>
    <property type="evidence" value="ECO:0007669"/>
    <property type="project" value="TreeGrafter"/>
</dbReference>
<reference evidence="6" key="1">
    <citation type="submission" date="2016-04" db="EMBL/GenBank/DDBJ databases">
        <authorList>
            <person name="Nguyen H.D."/>
            <person name="Kesanakurti P."/>
            <person name="Cullis J."/>
            <person name="Levesque C.A."/>
            <person name="Hambleton S."/>
        </authorList>
    </citation>
    <scope>NUCLEOTIDE SEQUENCE</scope>
    <source>
        <strain evidence="6">DAOMC 238032</strain>
    </source>
</reference>
<protein>
    <recommendedName>
        <fullName evidence="5">Cation-transporting P-type ATPase N-terminal domain-containing protein</fullName>
    </recommendedName>
</protein>
<dbReference type="GO" id="GO:0005886">
    <property type="term" value="C:plasma membrane"/>
    <property type="evidence" value="ECO:0007669"/>
    <property type="project" value="UniProtKB-SubCell"/>
</dbReference>
<dbReference type="GO" id="GO:0030007">
    <property type="term" value="P:intracellular potassium ion homeostasis"/>
    <property type="evidence" value="ECO:0007669"/>
    <property type="project" value="TreeGrafter"/>
</dbReference>
<evidence type="ECO:0000256" key="3">
    <source>
        <dbReference type="SAM" id="MobiDB-lite"/>
    </source>
</evidence>
<reference evidence="6" key="2">
    <citation type="journal article" date="2019" name="IMA Fungus">
        <title>Genome sequencing and comparison of five Tilletia species to identify candidate genes for the detection of regulated species infecting wheat.</title>
        <authorList>
            <person name="Nguyen H.D.T."/>
            <person name="Sultana T."/>
            <person name="Kesanakurti P."/>
            <person name="Hambleton S."/>
        </authorList>
    </citation>
    <scope>NUCLEOTIDE SEQUENCE</scope>
    <source>
        <strain evidence="6">DAOMC 238032</strain>
    </source>
</reference>
<feature type="transmembrane region" description="Helical" evidence="4">
    <location>
        <begin position="193"/>
        <end position="216"/>
    </location>
</feature>